<keyword evidence="3" id="KW-1185">Reference proteome</keyword>
<dbReference type="SMART" id="SM00530">
    <property type="entry name" value="HTH_XRE"/>
    <property type="match status" value="1"/>
</dbReference>
<dbReference type="InterPro" id="IPR010982">
    <property type="entry name" value="Lambda_DNA-bd_dom_sf"/>
</dbReference>
<organism evidence="2 3">
    <name type="scientific">Nocardia amamiensis</name>
    <dbReference type="NCBI Taxonomy" id="404578"/>
    <lineage>
        <taxon>Bacteria</taxon>
        <taxon>Bacillati</taxon>
        <taxon>Actinomycetota</taxon>
        <taxon>Actinomycetes</taxon>
        <taxon>Mycobacteriales</taxon>
        <taxon>Nocardiaceae</taxon>
        <taxon>Nocardia</taxon>
    </lineage>
</organism>
<accession>A0ABS0CMS9</accession>
<dbReference type="InterPro" id="IPR001387">
    <property type="entry name" value="Cro/C1-type_HTH"/>
</dbReference>
<gene>
    <name evidence="2" type="ORF">IU459_10135</name>
</gene>
<sequence>MAPLSPTVARWELMLRIKRRRTEFDVTGAVIAKELGFTLSYWSKVEKDRILAEDKLRKLMDLLEFDADERAEMLRLREIAKRRGWWSEYAGLLSDEVARLYGLEYGAHNIRSYTSILIPGLLQTEEYARAVIAVDRARIRQVEIDRWVEVRMRRQERLTGAEPVQLTAIVNEAALTQRTGGVDILKGQLLHLLSVADKRSDAVDIRVIPFDAPGGALLTGASFHLLGFDSALLPDVAWTETLVHLGVVEDGESVRHLSTMFGNALAEHALPRIESMAVIERILGAL</sequence>
<evidence type="ECO:0000259" key="1">
    <source>
        <dbReference type="SMART" id="SM00530"/>
    </source>
</evidence>
<dbReference type="InterPro" id="IPR043917">
    <property type="entry name" value="DUF5753"/>
</dbReference>
<proteinExistence type="predicted"/>
<dbReference type="EMBL" id="JADLQX010000006">
    <property type="protein sequence ID" value="MBF6297904.1"/>
    <property type="molecule type" value="Genomic_DNA"/>
</dbReference>
<dbReference type="RefSeq" id="WP_195129226.1">
    <property type="nucleotide sequence ID" value="NZ_JADLQX010000006.1"/>
</dbReference>
<feature type="domain" description="HTH cro/C1-type" evidence="1">
    <location>
        <begin position="16"/>
        <end position="70"/>
    </location>
</feature>
<evidence type="ECO:0000313" key="3">
    <source>
        <dbReference type="Proteomes" id="UP000702209"/>
    </source>
</evidence>
<dbReference type="Proteomes" id="UP000702209">
    <property type="component" value="Unassembled WGS sequence"/>
</dbReference>
<name>A0ABS0CMS9_9NOCA</name>
<dbReference type="SUPFAM" id="SSF47413">
    <property type="entry name" value="lambda repressor-like DNA-binding domains"/>
    <property type="match status" value="1"/>
</dbReference>
<comment type="caution">
    <text evidence="2">The sequence shown here is derived from an EMBL/GenBank/DDBJ whole genome shotgun (WGS) entry which is preliminary data.</text>
</comment>
<dbReference type="Pfam" id="PF13560">
    <property type="entry name" value="HTH_31"/>
    <property type="match status" value="1"/>
</dbReference>
<protein>
    <submittedName>
        <fullName evidence="2">Helix-turn-helix domain-containing protein</fullName>
    </submittedName>
</protein>
<evidence type="ECO:0000313" key="2">
    <source>
        <dbReference type="EMBL" id="MBF6297904.1"/>
    </source>
</evidence>
<reference evidence="2 3" key="1">
    <citation type="submission" date="2020-10" db="EMBL/GenBank/DDBJ databases">
        <title>Identification of Nocardia species via Next-generation sequencing and recognition of intraspecies genetic diversity.</title>
        <authorList>
            <person name="Li P."/>
            <person name="Li P."/>
            <person name="Lu B."/>
        </authorList>
    </citation>
    <scope>NUCLEOTIDE SEQUENCE [LARGE SCALE GENOMIC DNA]</scope>
    <source>
        <strain evidence="2 3">BJ06-0157</strain>
    </source>
</reference>
<dbReference type="Pfam" id="PF19054">
    <property type="entry name" value="DUF5753"/>
    <property type="match status" value="1"/>
</dbReference>